<organism evidence="2 3">
    <name type="scientific">Phaeobacter gallaeciensis</name>
    <dbReference type="NCBI Taxonomy" id="60890"/>
    <lineage>
        <taxon>Bacteria</taxon>
        <taxon>Pseudomonadati</taxon>
        <taxon>Pseudomonadota</taxon>
        <taxon>Alphaproteobacteria</taxon>
        <taxon>Rhodobacterales</taxon>
        <taxon>Roseobacteraceae</taxon>
        <taxon>Phaeobacter</taxon>
    </lineage>
</organism>
<accession>A0A366WJP7</accession>
<comment type="caution">
    <text evidence="2">The sequence shown here is derived from an EMBL/GenBank/DDBJ whole genome shotgun (WGS) entry which is preliminary data.</text>
</comment>
<evidence type="ECO:0000313" key="3">
    <source>
        <dbReference type="Proteomes" id="UP000252706"/>
    </source>
</evidence>
<gene>
    <name evidence="2" type="ORF">DS909_22145</name>
</gene>
<dbReference type="EMBL" id="QOCE01000053">
    <property type="protein sequence ID" value="RBW49596.1"/>
    <property type="molecule type" value="Genomic_DNA"/>
</dbReference>
<name>A0A366WJP7_9RHOB</name>
<evidence type="ECO:0000256" key="1">
    <source>
        <dbReference type="SAM" id="MobiDB-lite"/>
    </source>
</evidence>
<dbReference type="Proteomes" id="UP000252706">
    <property type="component" value="Unassembled WGS sequence"/>
</dbReference>
<reference evidence="2 3" key="1">
    <citation type="submission" date="2018-07" db="EMBL/GenBank/DDBJ databases">
        <title>Modular assembly of carbohydrate-degrading microbial communities in the ocean.</title>
        <authorList>
            <person name="Enke T.N."/>
            <person name="Datta M.S."/>
            <person name="Schwartzman J.A."/>
            <person name="Cermak N."/>
            <person name="Schmitz D.A."/>
            <person name="Barrere J."/>
            <person name="Cordero O.X."/>
        </authorList>
    </citation>
    <scope>NUCLEOTIDE SEQUENCE [LARGE SCALE GENOMIC DNA]</scope>
    <source>
        <strain evidence="2 3">C3M10</strain>
    </source>
</reference>
<feature type="region of interest" description="Disordered" evidence="1">
    <location>
        <begin position="1"/>
        <end position="21"/>
    </location>
</feature>
<protein>
    <submittedName>
        <fullName evidence="2">Uncharacterized protein</fullName>
    </submittedName>
</protein>
<dbReference type="AlphaFoldDB" id="A0A366WJP7"/>
<evidence type="ECO:0000313" key="2">
    <source>
        <dbReference type="EMBL" id="RBW49596.1"/>
    </source>
</evidence>
<sequence>MGDLHSVSAENSGDPGDVTEGSSRCQSVFLFGMIVPVGDRSPKHVFGCQLGKIRQRIQIDLATAFPGRRPNI</sequence>
<proteinExistence type="predicted"/>